<feature type="compositionally biased region" description="Basic and acidic residues" evidence="1">
    <location>
        <begin position="399"/>
        <end position="416"/>
    </location>
</feature>
<evidence type="ECO:0000313" key="3">
    <source>
        <dbReference type="Proteomes" id="UP001163046"/>
    </source>
</evidence>
<dbReference type="AlphaFoldDB" id="A0A9W9ZVY9"/>
<comment type="caution">
    <text evidence="2">The sequence shown here is derived from an EMBL/GenBank/DDBJ whole genome shotgun (WGS) entry which is preliminary data.</text>
</comment>
<sequence>MTLQPFTNEQLNYFKFAVVVVNEFPKVLRQTFKNRWDNTFGHLLGFQPWDDSIAVRNMFLATEGGKTKVPTHLSYDEWDCTALFQAIIFARSFALPDSTGHHRTLSDLYVKPHRLHGNFHASVVSRGGNNAETFAMAIDQLRLLRNAFCHSSSSSIDKRTFDQYIKHTKEAIQALGLTSGPVDAVGSLTGAAFPTERVRQLEDDIRKELQAESAFLKEDVKDELIGIRSDIAQSNQERQQDVNRARRERKEETHELKKQLELHQEEWKEETLEFKRTRDKNVEKTTAANQEMSENIAELNRKFDDVLNNKKSARETKEEIHELKNQLEFHQEEWKEETLESRRTTDRNMETITAANQEMSENIAELNRKFDDVLNNKKSARETKEEIHELKNQLEFHQEEWKEETLESRRTTDRNMETINRS</sequence>
<keyword evidence="3" id="KW-1185">Reference proteome</keyword>
<evidence type="ECO:0000256" key="1">
    <source>
        <dbReference type="SAM" id="MobiDB-lite"/>
    </source>
</evidence>
<organism evidence="2 3">
    <name type="scientific">Desmophyllum pertusum</name>
    <dbReference type="NCBI Taxonomy" id="174260"/>
    <lineage>
        <taxon>Eukaryota</taxon>
        <taxon>Metazoa</taxon>
        <taxon>Cnidaria</taxon>
        <taxon>Anthozoa</taxon>
        <taxon>Hexacorallia</taxon>
        <taxon>Scleractinia</taxon>
        <taxon>Caryophylliina</taxon>
        <taxon>Caryophylliidae</taxon>
        <taxon>Desmophyllum</taxon>
    </lineage>
</organism>
<protein>
    <recommendedName>
        <fullName evidence="4">DZIP3-like HEPN domain-containing protein</fullName>
    </recommendedName>
</protein>
<feature type="region of interest" description="Disordered" evidence="1">
    <location>
        <begin position="231"/>
        <end position="256"/>
    </location>
</feature>
<name>A0A9W9ZVY9_9CNID</name>
<accession>A0A9W9ZVY9</accession>
<dbReference type="EMBL" id="MU825448">
    <property type="protein sequence ID" value="KAJ7388863.1"/>
    <property type="molecule type" value="Genomic_DNA"/>
</dbReference>
<proteinExistence type="predicted"/>
<gene>
    <name evidence="2" type="ORF">OS493_035203</name>
</gene>
<reference evidence="2" key="1">
    <citation type="submission" date="2023-01" db="EMBL/GenBank/DDBJ databases">
        <title>Genome assembly of the deep-sea coral Lophelia pertusa.</title>
        <authorList>
            <person name="Herrera S."/>
            <person name="Cordes E."/>
        </authorList>
    </citation>
    <scope>NUCLEOTIDE SEQUENCE</scope>
    <source>
        <strain evidence="2">USNM1676648</strain>
        <tissue evidence="2">Polyp</tissue>
    </source>
</reference>
<evidence type="ECO:0000313" key="2">
    <source>
        <dbReference type="EMBL" id="KAJ7388863.1"/>
    </source>
</evidence>
<dbReference type="OrthoDB" id="5987302at2759"/>
<feature type="compositionally biased region" description="Basic and acidic residues" evidence="1">
    <location>
        <begin position="238"/>
        <end position="256"/>
    </location>
</feature>
<evidence type="ECO:0008006" key="4">
    <source>
        <dbReference type="Google" id="ProtNLM"/>
    </source>
</evidence>
<feature type="region of interest" description="Disordered" evidence="1">
    <location>
        <begin position="399"/>
        <end position="422"/>
    </location>
</feature>
<dbReference type="Proteomes" id="UP001163046">
    <property type="component" value="Unassembled WGS sequence"/>
</dbReference>